<organism evidence="4 5">
    <name type="scientific">Belnapia arida</name>
    <dbReference type="NCBI Taxonomy" id="2804533"/>
    <lineage>
        <taxon>Bacteria</taxon>
        <taxon>Pseudomonadati</taxon>
        <taxon>Pseudomonadota</taxon>
        <taxon>Alphaproteobacteria</taxon>
        <taxon>Acetobacterales</taxon>
        <taxon>Roseomonadaceae</taxon>
        <taxon>Belnapia</taxon>
    </lineage>
</organism>
<comment type="subcellular location">
    <subcellularLocation>
        <location evidence="1">Periplasm</location>
    </subcellularLocation>
</comment>
<protein>
    <submittedName>
        <fullName evidence="4">Extracellular solute-binding protein</fullName>
    </submittedName>
</protein>
<gene>
    <name evidence="4" type="ORF">JMJ56_32405</name>
</gene>
<dbReference type="Proteomes" id="UP000660885">
    <property type="component" value="Unassembled WGS sequence"/>
</dbReference>
<feature type="chain" id="PRO_5047486697" evidence="3">
    <location>
        <begin position="20"/>
        <end position="452"/>
    </location>
</feature>
<comment type="caution">
    <text evidence="4">The sequence shown here is derived from an EMBL/GenBank/DDBJ whole genome shotgun (WGS) entry which is preliminary data.</text>
</comment>
<dbReference type="InterPro" id="IPR006311">
    <property type="entry name" value="TAT_signal"/>
</dbReference>
<accession>A0ABS1UD98</accession>
<dbReference type="Pfam" id="PF01547">
    <property type="entry name" value="SBP_bac_1"/>
    <property type="match status" value="1"/>
</dbReference>
<dbReference type="PROSITE" id="PS51318">
    <property type="entry name" value="TAT"/>
    <property type="match status" value="1"/>
</dbReference>
<dbReference type="PANTHER" id="PTHR43649">
    <property type="entry name" value="ARABINOSE-BINDING PROTEIN-RELATED"/>
    <property type="match status" value="1"/>
</dbReference>
<reference evidence="4 5" key="1">
    <citation type="submission" date="2021-01" db="EMBL/GenBank/DDBJ databases">
        <title>Belnapia mucosa sp. nov. and Belnapia arida sp. nov., isolated from the Tabernas Desert (Almeria, Spain).</title>
        <authorList>
            <person name="Molina-Menor E."/>
            <person name="Vidal-Verdu A."/>
            <person name="Calonge A."/>
            <person name="Satari L."/>
            <person name="Pereto J."/>
            <person name="Porcar M."/>
        </authorList>
    </citation>
    <scope>NUCLEOTIDE SEQUENCE [LARGE SCALE GENOMIC DNA]</scope>
    <source>
        <strain evidence="4 5">T18</strain>
    </source>
</reference>
<evidence type="ECO:0000313" key="4">
    <source>
        <dbReference type="EMBL" id="MBL6082667.1"/>
    </source>
</evidence>
<comment type="similarity">
    <text evidence="2">Belongs to the bacterial solute-binding protein 1 family.</text>
</comment>
<dbReference type="PANTHER" id="PTHR43649:SF30">
    <property type="entry name" value="ABC TRANSPORTER SUBSTRATE-BINDING PROTEIN"/>
    <property type="match status" value="1"/>
</dbReference>
<feature type="signal peptide" evidence="3">
    <location>
        <begin position="1"/>
        <end position="19"/>
    </location>
</feature>
<keyword evidence="3" id="KW-0732">Signal</keyword>
<evidence type="ECO:0000256" key="2">
    <source>
        <dbReference type="ARBA" id="ARBA00008520"/>
    </source>
</evidence>
<evidence type="ECO:0000313" key="5">
    <source>
        <dbReference type="Proteomes" id="UP000660885"/>
    </source>
</evidence>
<keyword evidence="5" id="KW-1185">Reference proteome</keyword>
<name>A0ABS1UD98_9PROT</name>
<evidence type="ECO:0000256" key="1">
    <source>
        <dbReference type="ARBA" id="ARBA00004418"/>
    </source>
</evidence>
<dbReference type="EMBL" id="JAETWB010000097">
    <property type="protein sequence ID" value="MBL6082667.1"/>
    <property type="molecule type" value="Genomic_DNA"/>
</dbReference>
<dbReference type="Gene3D" id="3.40.190.10">
    <property type="entry name" value="Periplasmic binding protein-like II"/>
    <property type="match status" value="1"/>
</dbReference>
<evidence type="ECO:0000256" key="3">
    <source>
        <dbReference type="SAM" id="SignalP"/>
    </source>
</evidence>
<sequence>MKRYGMTRRAALRAGMAGAAGASLPVFNVQGQGSAGVLRCAFWEHWVPAGNDIIRELCEEWGARNRVEVKIDRLVSAGNQILLTIASEALSRSGHDLIAMPTWEPSSHAQLLEPVDDVVGRLQQKYGPISPAAEYLARRDGAWRAVPAVAGSQIKSACIRYDLFQEHAGIDIRAMWPAKAERGPGAETWNWDAFLTAAEKCNAAGYPFALPMGQYSDAVDWVGALFRSFGVSMMGADGRVTVRGNDKLKQAVEYLVRLSKHLPNDVWAWDDAANNRALISGKSALIFNPPSAWAVAKRDTPQIAEKCWYAPFPSGAEGRFAPFLPFFFGIWSFGRNKTAAKSLVEFLSGRQSAERQTVATSGFDIPPFQSMSDFQIWETEGPPKGFAYNYPDKPHQQSQLTVAFAPAPADIAVQAYVQAVSTKMVARVAQGGQTIDEAMGWAEGELRNFARG</sequence>
<proteinExistence type="inferred from homology"/>
<dbReference type="SUPFAM" id="SSF53850">
    <property type="entry name" value="Periplasmic binding protein-like II"/>
    <property type="match status" value="1"/>
</dbReference>
<dbReference type="InterPro" id="IPR050490">
    <property type="entry name" value="Bact_solute-bd_prot1"/>
</dbReference>
<dbReference type="InterPro" id="IPR006059">
    <property type="entry name" value="SBP"/>
</dbReference>